<gene>
    <name evidence="1" type="ORF">CLV74_11738</name>
</gene>
<dbReference type="SUPFAM" id="SSF48576">
    <property type="entry name" value="Terpenoid synthases"/>
    <property type="match status" value="1"/>
</dbReference>
<dbReference type="RefSeq" id="WP_106267750.1">
    <property type="nucleotide sequence ID" value="NZ_PVTQ01000017.1"/>
</dbReference>
<keyword evidence="2" id="KW-1185">Reference proteome</keyword>
<dbReference type="Gene3D" id="1.10.600.10">
    <property type="entry name" value="Farnesyl Diphosphate Synthase"/>
    <property type="match status" value="1"/>
</dbReference>
<dbReference type="AlphaFoldDB" id="A0A2T0WER8"/>
<organism evidence="1 2">
    <name type="scientific">Donghicola tyrosinivorans</name>
    <dbReference type="NCBI Taxonomy" id="1652492"/>
    <lineage>
        <taxon>Bacteria</taxon>
        <taxon>Pseudomonadati</taxon>
        <taxon>Pseudomonadota</taxon>
        <taxon>Alphaproteobacteria</taxon>
        <taxon>Rhodobacterales</taxon>
        <taxon>Roseobacteraceae</taxon>
        <taxon>Donghicola</taxon>
    </lineage>
</organism>
<dbReference type="EMBL" id="PVTQ01000017">
    <property type="protein sequence ID" value="PRY85213.1"/>
    <property type="molecule type" value="Genomic_DNA"/>
</dbReference>
<dbReference type="InterPro" id="IPR002060">
    <property type="entry name" value="Squ/phyt_synthse"/>
</dbReference>
<accession>A0A2T0WER8</accession>
<evidence type="ECO:0000313" key="1">
    <source>
        <dbReference type="EMBL" id="PRY85213.1"/>
    </source>
</evidence>
<reference evidence="1 2" key="1">
    <citation type="submission" date="2018-03" db="EMBL/GenBank/DDBJ databases">
        <title>Genomic Encyclopedia of Archaeal and Bacterial Type Strains, Phase II (KMG-II): from individual species to whole genera.</title>
        <authorList>
            <person name="Goeker M."/>
        </authorList>
    </citation>
    <scope>NUCLEOTIDE SEQUENCE [LARGE SCALE GENOMIC DNA]</scope>
    <source>
        <strain evidence="1 2">DSM 100212</strain>
    </source>
</reference>
<protein>
    <submittedName>
        <fullName evidence="1">Phytoene/squalene synthetase</fullName>
    </submittedName>
</protein>
<evidence type="ECO:0000313" key="2">
    <source>
        <dbReference type="Proteomes" id="UP000238392"/>
    </source>
</evidence>
<dbReference type="OrthoDB" id="9814909at2"/>
<dbReference type="InterPro" id="IPR008949">
    <property type="entry name" value="Isoprenoid_synthase_dom_sf"/>
</dbReference>
<comment type="caution">
    <text evidence="1">The sequence shown here is derived from an EMBL/GenBank/DDBJ whole genome shotgun (WGS) entry which is preliminary data.</text>
</comment>
<name>A0A2T0WER8_9RHOB</name>
<dbReference type="Proteomes" id="UP000238392">
    <property type="component" value="Unassembled WGS sequence"/>
</dbReference>
<proteinExistence type="predicted"/>
<dbReference type="Pfam" id="PF00494">
    <property type="entry name" value="SQS_PSY"/>
    <property type="match status" value="1"/>
</dbReference>
<sequence>MSVNACARIVKEGDPDRFLAAMAAPVDARRVLFPLYALNIEVSRAPWLTQESMIAEMRLQWWRDVLTEIREGGVVRRHEVVDAVAEVLDADGAAALDGLVELRRWDIYKEPFEDDAHFWSYLDETAGNLMWISARALGAKDEAAIRAYARMHGLANWFLAVPELEARGRMPLPDGRPEAVAALARTALEGVRGLRFEKAAQPALLAGWQARSLLMQVVDHPARVAAGALGLSPIGKRLRLIKQSVFGE</sequence>